<keyword evidence="1" id="KW-1133">Transmembrane helix</keyword>
<evidence type="ECO:0008006" key="3">
    <source>
        <dbReference type="Google" id="ProtNLM"/>
    </source>
</evidence>
<gene>
    <name evidence="2" type="ORF">LCGC14_1063100</name>
</gene>
<proteinExistence type="predicted"/>
<evidence type="ECO:0000256" key="1">
    <source>
        <dbReference type="SAM" id="Phobius"/>
    </source>
</evidence>
<evidence type="ECO:0000313" key="2">
    <source>
        <dbReference type="EMBL" id="KKN07817.1"/>
    </source>
</evidence>
<keyword evidence="1" id="KW-0472">Membrane</keyword>
<name>A0A0F9N7I1_9ZZZZ</name>
<accession>A0A0F9N7I1</accession>
<feature type="transmembrane region" description="Helical" evidence="1">
    <location>
        <begin position="80"/>
        <end position="99"/>
    </location>
</feature>
<keyword evidence="1" id="KW-0812">Transmembrane</keyword>
<feature type="transmembrane region" description="Helical" evidence="1">
    <location>
        <begin position="12"/>
        <end position="32"/>
    </location>
</feature>
<sequence>MNKKGQKVLAGFALGMVAFVLILVVFGLIPVFKETLDESRGNIDLNCPGTPDFNETAYEVDGDFNQTVRRPTCFVTGISMIWYIGAVLLALSAWVVGNFRGAK</sequence>
<organism evidence="2">
    <name type="scientific">marine sediment metagenome</name>
    <dbReference type="NCBI Taxonomy" id="412755"/>
    <lineage>
        <taxon>unclassified sequences</taxon>
        <taxon>metagenomes</taxon>
        <taxon>ecological metagenomes</taxon>
    </lineage>
</organism>
<dbReference type="EMBL" id="LAZR01004523">
    <property type="protein sequence ID" value="KKN07817.1"/>
    <property type="molecule type" value="Genomic_DNA"/>
</dbReference>
<comment type="caution">
    <text evidence="2">The sequence shown here is derived from an EMBL/GenBank/DDBJ whole genome shotgun (WGS) entry which is preliminary data.</text>
</comment>
<dbReference type="AlphaFoldDB" id="A0A0F9N7I1"/>
<protein>
    <recommendedName>
        <fullName evidence="3">PDGLE domain-containing protein</fullName>
    </recommendedName>
</protein>
<reference evidence="2" key="1">
    <citation type="journal article" date="2015" name="Nature">
        <title>Complex archaea that bridge the gap between prokaryotes and eukaryotes.</title>
        <authorList>
            <person name="Spang A."/>
            <person name="Saw J.H."/>
            <person name="Jorgensen S.L."/>
            <person name="Zaremba-Niedzwiedzka K."/>
            <person name="Martijn J."/>
            <person name="Lind A.E."/>
            <person name="van Eijk R."/>
            <person name="Schleper C."/>
            <person name="Guy L."/>
            <person name="Ettema T.J."/>
        </authorList>
    </citation>
    <scope>NUCLEOTIDE SEQUENCE</scope>
</reference>